<dbReference type="OrthoDB" id="10616130at2759"/>
<evidence type="ECO:0000256" key="1">
    <source>
        <dbReference type="SAM" id="MobiDB-lite"/>
    </source>
</evidence>
<feature type="chain" id="PRO_5005879545" description="Hydrophobin" evidence="2">
    <location>
        <begin position="22"/>
        <end position="238"/>
    </location>
</feature>
<evidence type="ECO:0000313" key="4">
    <source>
        <dbReference type="Proteomes" id="UP000038010"/>
    </source>
</evidence>
<dbReference type="Proteomes" id="UP000038010">
    <property type="component" value="Unassembled WGS sequence"/>
</dbReference>
<evidence type="ECO:0000313" key="3">
    <source>
        <dbReference type="EMBL" id="KPI43894.1"/>
    </source>
</evidence>
<feature type="region of interest" description="Disordered" evidence="1">
    <location>
        <begin position="63"/>
        <end position="93"/>
    </location>
</feature>
<comment type="caution">
    <text evidence="3">The sequence shown here is derived from an EMBL/GenBank/DDBJ whole genome shotgun (WGS) entry which is preliminary data.</text>
</comment>
<sequence>MHTTFLFTVAAAIVLPFFVSAAPTLDSRQSGAFGGVLGTTDDPNDSSLLDMYASPPAYASSAAASAAPSSDPGIISANSPGADVEGEDESINSQQVQCSSTNDCVGFCTQQTANDPDVHQFGLSTYCFQGGNSAGQLAPVGICQCGSAQAVDQIVAGLGDAICIALNAGLNLGVEVAADLIPVVGTDGSVIQGLFKYGRNTVKKGAKNCDINVCPGHVFTVVDPNNLPNPGDIFCDSD</sequence>
<dbReference type="EMBL" id="LFJN01000004">
    <property type="protein sequence ID" value="KPI43894.1"/>
    <property type="molecule type" value="Genomic_DNA"/>
</dbReference>
<feature type="signal peptide" evidence="2">
    <location>
        <begin position="1"/>
        <end position="21"/>
    </location>
</feature>
<keyword evidence="2" id="KW-0732">Signal</keyword>
<evidence type="ECO:0000256" key="2">
    <source>
        <dbReference type="SAM" id="SignalP"/>
    </source>
</evidence>
<dbReference type="AlphaFoldDB" id="A0A0N1P3E3"/>
<dbReference type="RefSeq" id="XP_018003857.1">
    <property type="nucleotide sequence ID" value="XM_018146387.1"/>
</dbReference>
<keyword evidence="4" id="KW-1185">Reference proteome</keyword>
<gene>
    <name evidence="3" type="ORF">AB675_6121</name>
</gene>
<name>A0A0N1P3E3_9EURO</name>
<reference evidence="3 4" key="1">
    <citation type="submission" date="2015-06" db="EMBL/GenBank/DDBJ databases">
        <title>Draft genome of the ant-associated black yeast Phialophora attae CBS 131958.</title>
        <authorList>
            <person name="Moreno L.F."/>
            <person name="Stielow B.J."/>
            <person name="de Hoog S."/>
            <person name="Vicente V.A."/>
            <person name="Weiss V.A."/>
            <person name="de Vries M."/>
            <person name="Cruz L.M."/>
            <person name="Souza E.M."/>
        </authorList>
    </citation>
    <scope>NUCLEOTIDE SEQUENCE [LARGE SCALE GENOMIC DNA]</scope>
    <source>
        <strain evidence="3 4">CBS 131958</strain>
    </source>
</reference>
<evidence type="ECO:0008006" key="5">
    <source>
        <dbReference type="Google" id="ProtNLM"/>
    </source>
</evidence>
<dbReference type="GeneID" id="28738267"/>
<accession>A0A0N1P3E3</accession>
<proteinExistence type="predicted"/>
<organism evidence="3 4">
    <name type="scientific">Cyphellophora attinorum</name>
    <dbReference type="NCBI Taxonomy" id="1664694"/>
    <lineage>
        <taxon>Eukaryota</taxon>
        <taxon>Fungi</taxon>
        <taxon>Dikarya</taxon>
        <taxon>Ascomycota</taxon>
        <taxon>Pezizomycotina</taxon>
        <taxon>Eurotiomycetes</taxon>
        <taxon>Chaetothyriomycetidae</taxon>
        <taxon>Chaetothyriales</taxon>
        <taxon>Cyphellophoraceae</taxon>
        <taxon>Cyphellophora</taxon>
    </lineage>
</organism>
<dbReference type="VEuPathDB" id="FungiDB:AB675_6121"/>
<protein>
    <recommendedName>
        <fullName evidence="5">Hydrophobin</fullName>
    </recommendedName>
</protein>